<feature type="domain" description="HTH tetR-type" evidence="3">
    <location>
        <begin position="14"/>
        <end position="74"/>
    </location>
</feature>
<dbReference type="RefSeq" id="WP_283832710.1">
    <property type="nucleotide sequence ID" value="NZ_JASJEU010000022.1"/>
</dbReference>
<feature type="DNA-binding region" description="H-T-H motif" evidence="2">
    <location>
        <begin position="37"/>
        <end position="56"/>
    </location>
</feature>
<keyword evidence="5" id="KW-1185">Reference proteome</keyword>
<dbReference type="InterPro" id="IPR009057">
    <property type="entry name" value="Homeodomain-like_sf"/>
</dbReference>
<dbReference type="SUPFAM" id="SSF46689">
    <property type="entry name" value="Homeodomain-like"/>
    <property type="match status" value="1"/>
</dbReference>
<dbReference type="InterPro" id="IPR001647">
    <property type="entry name" value="HTH_TetR"/>
</dbReference>
<proteinExistence type="predicted"/>
<sequence length="199" mass="21221">MGETSVTPKSLKAQITRTSLVLAAAALLREEGPKAVTYRKVAKWAGAASSSVGYYFDSVTELLHEAGMYNIQLWAQRAEKVADLCESLPPEECRARITELLTRACLPDDSIVPAAHYAQLIGAADSSVVTEAYRKGRVLLDAAIARILDRAGVPMTPRIVGAIVDGAAVASISEGYNVREMAAKLLDEAIAAYEAAERG</sequence>
<dbReference type="EMBL" id="JASJEU010000022">
    <property type="protein sequence ID" value="MDJ1651364.1"/>
    <property type="molecule type" value="Genomic_DNA"/>
</dbReference>
<evidence type="ECO:0000313" key="5">
    <source>
        <dbReference type="Proteomes" id="UP001232750"/>
    </source>
</evidence>
<dbReference type="Gene3D" id="1.10.357.10">
    <property type="entry name" value="Tetracycline Repressor, domain 2"/>
    <property type="match status" value="1"/>
</dbReference>
<protein>
    <submittedName>
        <fullName evidence="4">TetR family transcriptional regulator</fullName>
    </submittedName>
</protein>
<name>A0ABT7DP97_9ACTN</name>
<keyword evidence="1 2" id="KW-0238">DNA-binding</keyword>
<accession>A0ABT7DP97</accession>
<dbReference type="PROSITE" id="PS50977">
    <property type="entry name" value="HTH_TETR_2"/>
    <property type="match status" value="1"/>
</dbReference>
<evidence type="ECO:0000256" key="2">
    <source>
        <dbReference type="PROSITE-ProRule" id="PRU00335"/>
    </source>
</evidence>
<reference evidence="4 5" key="1">
    <citation type="submission" date="2023-05" db="EMBL/GenBank/DDBJ databases">
        <title>Gordonibacter KGMB12511T sp. nov., isolated from faeces of healthy Korean.</title>
        <authorList>
            <person name="Kim H.S."/>
            <person name="Kim J.-S."/>
            <person name="Suh M.K."/>
            <person name="Eom M.K."/>
            <person name="Do H.E."/>
            <person name="Lee J.-S."/>
        </authorList>
    </citation>
    <scope>NUCLEOTIDE SEQUENCE [LARGE SCALE GENOMIC DNA]</scope>
    <source>
        <strain evidence="4 5">KGMB12511</strain>
    </source>
</reference>
<evidence type="ECO:0000259" key="3">
    <source>
        <dbReference type="PROSITE" id="PS50977"/>
    </source>
</evidence>
<dbReference type="Proteomes" id="UP001232750">
    <property type="component" value="Unassembled WGS sequence"/>
</dbReference>
<gene>
    <name evidence="4" type="ORF">QNJ86_11175</name>
</gene>
<comment type="caution">
    <text evidence="4">The sequence shown here is derived from an EMBL/GenBank/DDBJ whole genome shotgun (WGS) entry which is preliminary data.</text>
</comment>
<evidence type="ECO:0000313" key="4">
    <source>
        <dbReference type="EMBL" id="MDJ1651364.1"/>
    </source>
</evidence>
<dbReference type="Pfam" id="PF00440">
    <property type="entry name" value="TetR_N"/>
    <property type="match status" value="1"/>
</dbReference>
<organism evidence="4 5">
    <name type="scientific">Gordonibacter faecis</name>
    <dbReference type="NCBI Taxonomy" id="3047475"/>
    <lineage>
        <taxon>Bacteria</taxon>
        <taxon>Bacillati</taxon>
        <taxon>Actinomycetota</taxon>
        <taxon>Coriobacteriia</taxon>
        <taxon>Eggerthellales</taxon>
        <taxon>Eggerthellaceae</taxon>
        <taxon>Gordonibacter</taxon>
    </lineage>
</organism>
<evidence type="ECO:0000256" key="1">
    <source>
        <dbReference type="ARBA" id="ARBA00023125"/>
    </source>
</evidence>